<proteinExistence type="predicted"/>
<dbReference type="InterPro" id="IPR018724">
    <property type="entry name" value="2OG-Fe_dioxygenase"/>
</dbReference>
<evidence type="ECO:0000313" key="1">
    <source>
        <dbReference type="EMBL" id="EZH73536.1"/>
    </source>
</evidence>
<dbReference type="GO" id="GO:0051213">
    <property type="term" value="F:dioxygenase activity"/>
    <property type="evidence" value="ECO:0007669"/>
    <property type="project" value="InterPro"/>
</dbReference>
<sequence length="302" mass="35213">MITEKDISKKLGRVVKSPIRVGDIADLGMHTTTFLNFFKPFFEELQDDNYLVRGKQITFLKESFPEESEMIEKIHKSYFEGNVTSKVLDPWIQKLDASQKQQYDHLSVITRQRNIASFQIEIWDDTIFVERIVQHAFEQDVDDFRVWKRVFTQASREAVENELFFELLKKMTGLVQEIHPEIRKMQITSHFMRTISQEKIKGENAPEGVHEDGAQYIMSALVINRQNSIGAESQVYEKLSPEHNELIYRKVLAPGEFIFQADTGEEFTFGNDLWHYVTPIEPDDSSRLGIRDIIGFDIDILD</sequence>
<evidence type="ECO:0000313" key="2">
    <source>
        <dbReference type="Proteomes" id="UP000023541"/>
    </source>
</evidence>
<keyword evidence="2" id="KW-1185">Reference proteome</keyword>
<name>A0A023BU76_9FLAO</name>
<gene>
    <name evidence="1" type="ORF">ATO12_16495</name>
</gene>
<reference evidence="1 2" key="1">
    <citation type="submission" date="2014-04" db="EMBL/GenBank/DDBJ databases">
        <title>Aquimarina sp. 22II-S11-z7 Genome Sequencing.</title>
        <authorList>
            <person name="Lai Q."/>
        </authorList>
    </citation>
    <scope>NUCLEOTIDE SEQUENCE [LARGE SCALE GENOMIC DNA]</scope>
    <source>
        <strain evidence="1 2">22II-S11-z7</strain>
    </source>
</reference>
<dbReference type="eggNOG" id="COG4340">
    <property type="taxonomic scope" value="Bacteria"/>
</dbReference>
<dbReference type="Pfam" id="PF10014">
    <property type="entry name" value="2OG-Fe_Oxy_2"/>
    <property type="match status" value="1"/>
</dbReference>
<dbReference type="OrthoDB" id="6681382at2"/>
<accession>A0A023BU76</accession>
<dbReference type="Gene3D" id="2.60.120.620">
    <property type="entry name" value="q2cbj1_9rhob like domain"/>
    <property type="match status" value="1"/>
</dbReference>
<dbReference type="EMBL" id="AQRA01000005">
    <property type="protein sequence ID" value="EZH73536.1"/>
    <property type="molecule type" value="Genomic_DNA"/>
</dbReference>
<dbReference type="AlphaFoldDB" id="A0A023BU76"/>
<comment type="caution">
    <text evidence="1">The sequence shown here is derived from an EMBL/GenBank/DDBJ whole genome shotgun (WGS) entry which is preliminary data.</text>
</comment>
<dbReference type="Proteomes" id="UP000023541">
    <property type="component" value="Unassembled WGS sequence"/>
</dbReference>
<dbReference type="STRING" id="1317122.ATO12_16495"/>
<dbReference type="RefSeq" id="WP_051575791.1">
    <property type="nucleotide sequence ID" value="NZ_AQRA01000005.1"/>
</dbReference>
<organism evidence="1 2">
    <name type="scientific">Aquimarina atlantica</name>
    <dbReference type="NCBI Taxonomy" id="1317122"/>
    <lineage>
        <taxon>Bacteria</taxon>
        <taxon>Pseudomonadati</taxon>
        <taxon>Bacteroidota</taxon>
        <taxon>Flavobacteriia</taxon>
        <taxon>Flavobacteriales</taxon>
        <taxon>Flavobacteriaceae</taxon>
        <taxon>Aquimarina</taxon>
    </lineage>
</organism>
<protein>
    <submittedName>
        <fullName evidence="1">Uncharacterized protein</fullName>
    </submittedName>
</protein>